<evidence type="ECO:0000256" key="1">
    <source>
        <dbReference type="ARBA" id="ARBA00004167"/>
    </source>
</evidence>
<sequence length="151" mass="16663">MKKTKGFTLIEVLIVVGIIGLLASVILVGLNASRSKARDARRVTDLRQVQQGLELYYVKEGEYPNANSWSALESDLSSVGVDSLPTDPKRGGDSYQYEAGDDQQEYVLQATLEEDYEEGVGLMKDSFTDPDRKFSLPCGVSGSDSYYCVKF</sequence>
<dbReference type="Gene3D" id="3.30.700.10">
    <property type="entry name" value="Glycoprotein, Type 4 Pilin"/>
    <property type="match status" value="1"/>
</dbReference>
<evidence type="ECO:0000256" key="3">
    <source>
        <dbReference type="ARBA" id="ARBA00022692"/>
    </source>
</evidence>
<accession>A0A2H0UR15</accession>
<reference evidence="8" key="1">
    <citation type="submission" date="2017-09" db="EMBL/GenBank/DDBJ databases">
        <title>Depth-based differentiation of microbial function through sediment-hosted aquifers and enrichment of novel symbionts in the deep terrestrial subsurface.</title>
        <authorList>
            <person name="Probst A.J."/>
            <person name="Ladd B."/>
            <person name="Jarett J.K."/>
            <person name="Geller-Mcgrath D.E."/>
            <person name="Sieber C.M.K."/>
            <person name="Emerson J.B."/>
            <person name="Anantharaman K."/>
            <person name="Thomas B.C."/>
            <person name="Malmstrom R."/>
            <person name="Stieglmeier M."/>
            <person name="Klingl A."/>
            <person name="Woyke T."/>
            <person name="Ryan C.M."/>
            <person name="Banfield J.F."/>
        </authorList>
    </citation>
    <scope>NUCLEOTIDE SEQUENCE [LARGE SCALE GENOMIC DNA]</scope>
</reference>
<keyword evidence="5 6" id="KW-0472">Membrane</keyword>
<dbReference type="SUPFAM" id="SSF54523">
    <property type="entry name" value="Pili subunits"/>
    <property type="match status" value="1"/>
</dbReference>
<dbReference type="GO" id="GO:0015628">
    <property type="term" value="P:protein secretion by the type II secretion system"/>
    <property type="evidence" value="ECO:0007669"/>
    <property type="project" value="InterPro"/>
</dbReference>
<name>A0A2H0UR15_9BACT</name>
<dbReference type="InterPro" id="IPR000983">
    <property type="entry name" value="Bac_GSPG_pilin"/>
</dbReference>
<dbReference type="PROSITE" id="PS00409">
    <property type="entry name" value="PROKAR_NTER_METHYL"/>
    <property type="match status" value="1"/>
</dbReference>
<evidence type="ECO:0000313" key="8">
    <source>
        <dbReference type="Proteomes" id="UP000229615"/>
    </source>
</evidence>
<dbReference type="PANTHER" id="PTHR30093">
    <property type="entry name" value="GENERAL SECRETION PATHWAY PROTEIN G"/>
    <property type="match status" value="1"/>
</dbReference>
<dbReference type="InterPro" id="IPR012902">
    <property type="entry name" value="N_methyl_site"/>
</dbReference>
<dbReference type="PANTHER" id="PTHR30093:SF44">
    <property type="entry name" value="TYPE II SECRETION SYSTEM CORE PROTEIN G"/>
    <property type="match status" value="1"/>
</dbReference>
<evidence type="ECO:0000256" key="2">
    <source>
        <dbReference type="ARBA" id="ARBA00022481"/>
    </source>
</evidence>
<keyword evidence="3 6" id="KW-0812">Transmembrane</keyword>
<keyword evidence="2" id="KW-0488">Methylation</keyword>
<evidence type="ECO:0000256" key="5">
    <source>
        <dbReference type="ARBA" id="ARBA00023136"/>
    </source>
</evidence>
<evidence type="ECO:0000256" key="6">
    <source>
        <dbReference type="SAM" id="Phobius"/>
    </source>
</evidence>
<comment type="caution">
    <text evidence="7">The sequence shown here is derived from an EMBL/GenBank/DDBJ whole genome shotgun (WGS) entry which is preliminary data.</text>
</comment>
<dbReference type="NCBIfam" id="TIGR02532">
    <property type="entry name" value="IV_pilin_GFxxxE"/>
    <property type="match status" value="1"/>
</dbReference>
<dbReference type="PRINTS" id="PR00813">
    <property type="entry name" value="BCTERIALGSPG"/>
</dbReference>
<dbReference type="Proteomes" id="UP000229615">
    <property type="component" value="Unassembled WGS sequence"/>
</dbReference>
<evidence type="ECO:0000313" key="7">
    <source>
        <dbReference type="EMBL" id="PIR88840.1"/>
    </source>
</evidence>
<keyword evidence="4 6" id="KW-1133">Transmembrane helix</keyword>
<dbReference type="InterPro" id="IPR045584">
    <property type="entry name" value="Pilin-like"/>
</dbReference>
<feature type="transmembrane region" description="Helical" evidence="6">
    <location>
        <begin position="12"/>
        <end position="32"/>
    </location>
</feature>
<protein>
    <recommendedName>
        <fullName evidence="9">Type II secretion system protein GspG C-terminal domain-containing protein</fullName>
    </recommendedName>
</protein>
<gene>
    <name evidence="7" type="ORF">COU09_00225</name>
</gene>
<dbReference type="Pfam" id="PF07963">
    <property type="entry name" value="N_methyl"/>
    <property type="match status" value="1"/>
</dbReference>
<dbReference type="GO" id="GO:0016020">
    <property type="term" value="C:membrane"/>
    <property type="evidence" value="ECO:0007669"/>
    <property type="project" value="UniProtKB-SubCell"/>
</dbReference>
<evidence type="ECO:0008006" key="9">
    <source>
        <dbReference type="Google" id="ProtNLM"/>
    </source>
</evidence>
<dbReference type="AlphaFoldDB" id="A0A2H0UR15"/>
<organism evidence="7 8">
    <name type="scientific">Candidatus Harrisonbacteria bacterium CG10_big_fil_rev_8_21_14_0_10_44_23</name>
    <dbReference type="NCBI Taxonomy" id="1974585"/>
    <lineage>
        <taxon>Bacteria</taxon>
        <taxon>Candidatus Harrisoniibacteriota</taxon>
    </lineage>
</organism>
<dbReference type="EMBL" id="PFBB01000002">
    <property type="protein sequence ID" value="PIR88840.1"/>
    <property type="molecule type" value="Genomic_DNA"/>
</dbReference>
<evidence type="ECO:0000256" key="4">
    <source>
        <dbReference type="ARBA" id="ARBA00022989"/>
    </source>
</evidence>
<dbReference type="GO" id="GO:0015627">
    <property type="term" value="C:type II protein secretion system complex"/>
    <property type="evidence" value="ECO:0007669"/>
    <property type="project" value="InterPro"/>
</dbReference>
<proteinExistence type="predicted"/>
<comment type="subcellular location">
    <subcellularLocation>
        <location evidence="1">Membrane</location>
        <topology evidence="1">Single-pass membrane protein</topology>
    </subcellularLocation>
</comment>